<feature type="transmembrane region" description="Helical" evidence="10">
    <location>
        <begin position="157"/>
        <end position="182"/>
    </location>
</feature>
<dbReference type="Proteomes" id="UP000515156">
    <property type="component" value="Chromosome 4"/>
</dbReference>
<organism evidence="12 13">
    <name type="scientific">Microcaecilia unicolor</name>
    <dbReference type="NCBI Taxonomy" id="1415580"/>
    <lineage>
        <taxon>Eukaryota</taxon>
        <taxon>Metazoa</taxon>
        <taxon>Chordata</taxon>
        <taxon>Craniata</taxon>
        <taxon>Vertebrata</taxon>
        <taxon>Euteleostomi</taxon>
        <taxon>Amphibia</taxon>
        <taxon>Gymnophiona</taxon>
        <taxon>Siphonopidae</taxon>
        <taxon>Microcaecilia</taxon>
    </lineage>
</organism>
<dbReference type="GO" id="GO:0005923">
    <property type="term" value="C:bicellular tight junction"/>
    <property type="evidence" value="ECO:0007669"/>
    <property type="project" value="UniProtKB-SubCell"/>
</dbReference>
<evidence type="ECO:0000256" key="7">
    <source>
        <dbReference type="ARBA" id="ARBA00022949"/>
    </source>
</evidence>
<dbReference type="InterPro" id="IPR006187">
    <property type="entry name" value="Claudin"/>
</dbReference>
<comment type="subcellular location">
    <subcellularLocation>
        <location evidence="1">Cell junction</location>
        <location evidence="1">Tight junction</location>
    </subcellularLocation>
    <subcellularLocation>
        <location evidence="2">Cell membrane</location>
        <topology evidence="2">Multi-pass membrane protein</topology>
    </subcellularLocation>
</comment>
<comment type="similarity">
    <text evidence="3">Belongs to the claudin family.</text>
</comment>
<keyword evidence="6 10" id="KW-0812">Transmembrane</keyword>
<reference evidence="13" key="1">
    <citation type="submission" date="2025-08" db="UniProtKB">
        <authorList>
            <consortium name="RefSeq"/>
        </authorList>
    </citation>
    <scope>IDENTIFICATION</scope>
</reference>
<evidence type="ECO:0000256" key="11">
    <source>
        <dbReference type="SAM" id="SignalP"/>
    </source>
</evidence>
<feature type="transmembrane region" description="Helical" evidence="10">
    <location>
        <begin position="79"/>
        <end position="102"/>
    </location>
</feature>
<proteinExistence type="inferred from homology"/>
<keyword evidence="4" id="KW-0796">Tight junction</keyword>
<dbReference type="Pfam" id="PF00822">
    <property type="entry name" value="PMP22_Claudin"/>
    <property type="match status" value="1"/>
</dbReference>
<evidence type="ECO:0000256" key="2">
    <source>
        <dbReference type="ARBA" id="ARBA00004651"/>
    </source>
</evidence>
<dbReference type="PROSITE" id="PS01346">
    <property type="entry name" value="CLAUDIN"/>
    <property type="match status" value="1"/>
</dbReference>
<evidence type="ECO:0000256" key="10">
    <source>
        <dbReference type="SAM" id="Phobius"/>
    </source>
</evidence>
<dbReference type="OrthoDB" id="9936647at2759"/>
<keyword evidence="7" id="KW-0965">Cell junction</keyword>
<dbReference type="KEGG" id="muo:115469084"/>
<dbReference type="PANTHER" id="PTHR12002">
    <property type="entry name" value="CLAUDIN"/>
    <property type="match status" value="1"/>
</dbReference>
<dbReference type="GO" id="GO:0005198">
    <property type="term" value="F:structural molecule activity"/>
    <property type="evidence" value="ECO:0007669"/>
    <property type="project" value="InterPro"/>
</dbReference>
<evidence type="ECO:0000256" key="1">
    <source>
        <dbReference type="ARBA" id="ARBA00004435"/>
    </source>
</evidence>
<name>A0A6P7Y311_9AMPH</name>
<evidence type="ECO:0000256" key="5">
    <source>
        <dbReference type="ARBA" id="ARBA00022475"/>
    </source>
</evidence>
<evidence type="ECO:0000256" key="9">
    <source>
        <dbReference type="ARBA" id="ARBA00023136"/>
    </source>
</evidence>
<evidence type="ECO:0000313" key="13">
    <source>
        <dbReference type="RefSeq" id="XP_030057234.1"/>
    </source>
</evidence>
<dbReference type="PRINTS" id="PR01077">
    <property type="entry name" value="CLAUDIN"/>
</dbReference>
<keyword evidence="12" id="KW-1185">Reference proteome</keyword>
<feature type="transmembrane region" description="Helical" evidence="10">
    <location>
        <begin position="114"/>
        <end position="137"/>
    </location>
</feature>
<dbReference type="AlphaFoldDB" id="A0A6P7Y311"/>
<keyword evidence="8 10" id="KW-1133">Transmembrane helix</keyword>
<dbReference type="InterPro" id="IPR004031">
    <property type="entry name" value="PMP22/EMP/MP20/Claudin"/>
</dbReference>
<feature type="signal peptide" evidence="11">
    <location>
        <begin position="1"/>
        <end position="18"/>
    </location>
</feature>
<evidence type="ECO:0000256" key="3">
    <source>
        <dbReference type="ARBA" id="ARBA00008295"/>
    </source>
</evidence>
<dbReference type="Gene3D" id="1.20.140.150">
    <property type="match status" value="1"/>
</dbReference>
<evidence type="ECO:0000313" key="12">
    <source>
        <dbReference type="Proteomes" id="UP000515156"/>
    </source>
</evidence>
<gene>
    <name evidence="13" type="primary">CLDN10</name>
</gene>
<sequence>MLGIQIVAFAFCLAGVGAIIGATASNEWQVTSRASSVITATWVFQGLWMNCAGNALGSFHCRPHLTFFNLADHIQVCRALMIASISLGFFGTMFALVGMKCTKLGGSDRTKAKIACSAGVTFILSGLCSLTGCSLYAQRTTSEYFDPSFISQKYELGTALFIGWAGAAFCLIGGSIFCCSIAERSTIQRHLFYLQRQTNGHFLPIVYNFFQLPLGWKQFLKDQKKEELHYLKRTSIHWGLIYDDFPDKSQQCSRKFHI</sequence>
<dbReference type="RefSeq" id="XP_030057234.1">
    <property type="nucleotide sequence ID" value="XM_030201374.1"/>
</dbReference>
<dbReference type="GeneID" id="115469084"/>
<dbReference type="GO" id="GO:0005886">
    <property type="term" value="C:plasma membrane"/>
    <property type="evidence" value="ECO:0007669"/>
    <property type="project" value="UniProtKB-SubCell"/>
</dbReference>
<keyword evidence="9 10" id="KW-0472">Membrane</keyword>
<keyword evidence="11" id="KW-0732">Signal</keyword>
<feature type="chain" id="PRO_5027731658" evidence="11">
    <location>
        <begin position="19"/>
        <end position="258"/>
    </location>
</feature>
<dbReference type="InterPro" id="IPR017974">
    <property type="entry name" value="Claudin_CS"/>
</dbReference>
<evidence type="ECO:0000256" key="8">
    <source>
        <dbReference type="ARBA" id="ARBA00022989"/>
    </source>
</evidence>
<evidence type="ECO:0000256" key="6">
    <source>
        <dbReference type="ARBA" id="ARBA00022692"/>
    </source>
</evidence>
<protein>
    <submittedName>
        <fullName evidence="13">Claudin-10 isoform X1</fullName>
    </submittedName>
</protein>
<dbReference type="CTD" id="9071"/>
<evidence type="ECO:0000256" key="4">
    <source>
        <dbReference type="ARBA" id="ARBA00022427"/>
    </source>
</evidence>
<keyword evidence="5" id="KW-1003">Cell membrane</keyword>
<dbReference type="InParanoid" id="A0A6P7Y311"/>
<accession>A0A6P7Y311</accession>